<dbReference type="Proteomes" id="UP000253594">
    <property type="component" value="Unassembled WGS sequence"/>
</dbReference>
<evidence type="ECO:0000313" key="3">
    <source>
        <dbReference type="EMBL" id="RCI76171.1"/>
    </source>
</evidence>
<evidence type="ECO:0000313" key="4">
    <source>
        <dbReference type="Proteomes" id="UP000253594"/>
    </source>
</evidence>
<feature type="domain" description="Tape measure protein N-terminal" evidence="2">
    <location>
        <begin position="74"/>
        <end position="263"/>
    </location>
</feature>
<dbReference type="NCBIfam" id="TIGR02675">
    <property type="entry name" value="tape_meas_nterm"/>
    <property type="match status" value="1"/>
</dbReference>
<dbReference type="AlphaFoldDB" id="A0A367MGC4"/>
<organism evidence="3 4">
    <name type="scientific">Pseudomonas aeruginosa</name>
    <dbReference type="NCBI Taxonomy" id="287"/>
    <lineage>
        <taxon>Bacteria</taxon>
        <taxon>Pseudomonadati</taxon>
        <taxon>Pseudomonadota</taxon>
        <taxon>Gammaproteobacteria</taxon>
        <taxon>Pseudomonadales</taxon>
        <taxon>Pseudomonadaceae</taxon>
        <taxon>Pseudomonas</taxon>
    </lineage>
</organism>
<name>A0A367MGC4_PSEAI</name>
<comment type="caution">
    <text evidence="3">The sequence shown here is derived from an EMBL/GenBank/DDBJ whole genome shotgun (WGS) entry which is preliminary data.</text>
</comment>
<dbReference type="InterPro" id="IPR013491">
    <property type="entry name" value="Tape_meas_N"/>
</dbReference>
<accession>A0A367MGC4</accession>
<sequence length="333" mass="35392">MATNQQLSIALRIQADLAEAQNALRQLTGNLQQVDRGAVQTRSELSAMGGQLDSLRAQVLGFVGAWASLSALGGLVTMVDQYGQMADRIQMVTSSTAEYEQVQARLLETASRTYRPLAEAQELYIRTADSLKSLRYTTEQALDITDSFSFLLVTNAASADRAASAIDAYSKSIQTGKVSSDAWQSIMAAMPSLVNALAESTGKSTEEIRKLGIEGSLSLRDLNEGLRKTVAANREAADNMGTSVQDALVSLNNALSAYLGELNRTYDITGSVSSALNVLAENMEVIVKLFGVAAVAGLTRYVASLTLATQAKLAAVLAARAQAAEELRTAQAQ</sequence>
<reference evidence="3 4" key="1">
    <citation type="submission" date="2018-07" db="EMBL/GenBank/DDBJ databases">
        <title>Mechanisms of high-level aminoglycoside resistance among Gram-negative pathogens in Brazil.</title>
        <authorList>
            <person name="Ballaben A.S."/>
            <person name="Darini A.L.C."/>
            <person name="Doi Y."/>
        </authorList>
    </citation>
    <scope>NUCLEOTIDE SEQUENCE [LARGE SCALE GENOMIC DNA]</scope>
    <source>
        <strain evidence="3 4">B2-305</strain>
    </source>
</reference>
<evidence type="ECO:0000256" key="1">
    <source>
        <dbReference type="SAM" id="Coils"/>
    </source>
</evidence>
<dbReference type="Pfam" id="PF20155">
    <property type="entry name" value="TMP_3"/>
    <property type="match status" value="1"/>
</dbReference>
<protein>
    <submittedName>
        <fullName evidence="3">Tail length tape measure protein</fullName>
    </submittedName>
</protein>
<keyword evidence="1" id="KW-0175">Coiled coil</keyword>
<dbReference type="EMBL" id="QORE01000067">
    <property type="protein sequence ID" value="RCI76171.1"/>
    <property type="molecule type" value="Genomic_DNA"/>
</dbReference>
<evidence type="ECO:0000259" key="2">
    <source>
        <dbReference type="Pfam" id="PF20155"/>
    </source>
</evidence>
<feature type="coiled-coil region" evidence="1">
    <location>
        <begin position="10"/>
        <end position="37"/>
    </location>
</feature>
<gene>
    <name evidence="3" type="ORF">DT376_03790</name>
</gene>
<feature type="non-terminal residue" evidence="3">
    <location>
        <position position="333"/>
    </location>
</feature>
<proteinExistence type="predicted"/>